<keyword evidence="1" id="KW-1133">Transmembrane helix</keyword>
<dbReference type="AlphaFoldDB" id="A0A1H6JCU6"/>
<dbReference type="STRING" id="1267564.SAMN05192561_10813"/>
<name>A0A1H6JCU6_9EURY</name>
<dbReference type="Proteomes" id="UP000199215">
    <property type="component" value="Unassembled WGS sequence"/>
</dbReference>
<keyword evidence="1" id="KW-0472">Membrane</keyword>
<protein>
    <recommendedName>
        <fullName evidence="4">V/A-type H+-transporting ATPase subunit K</fullName>
    </recommendedName>
</protein>
<organism evidence="2 3">
    <name type="scientific">Halopenitus malekzadehii</name>
    <dbReference type="NCBI Taxonomy" id="1267564"/>
    <lineage>
        <taxon>Archaea</taxon>
        <taxon>Methanobacteriati</taxon>
        <taxon>Methanobacteriota</taxon>
        <taxon>Stenosarchaea group</taxon>
        <taxon>Halobacteria</taxon>
        <taxon>Halobacteriales</taxon>
        <taxon>Haloferacaceae</taxon>
        <taxon>Halopenitus</taxon>
    </lineage>
</organism>
<sequence>MVGMAGRYGEMDYGSLTKGGVAVGAMLFAIGAIAELTVGAGGGISPTLDAAFLTMEFFGPLVALLSVLVFGIAMPLTE</sequence>
<dbReference type="Pfam" id="PF25259">
    <property type="entry name" value="DUF7860"/>
    <property type="match status" value="1"/>
</dbReference>
<evidence type="ECO:0000313" key="2">
    <source>
        <dbReference type="EMBL" id="SEH56889.1"/>
    </source>
</evidence>
<feature type="transmembrane region" description="Helical" evidence="1">
    <location>
        <begin position="57"/>
        <end position="76"/>
    </location>
</feature>
<gene>
    <name evidence="2" type="ORF">SAMN05192561_10813</name>
</gene>
<reference evidence="2 3" key="1">
    <citation type="submission" date="2016-10" db="EMBL/GenBank/DDBJ databases">
        <authorList>
            <person name="de Groot N.N."/>
        </authorList>
    </citation>
    <scope>NUCLEOTIDE SEQUENCE [LARGE SCALE GENOMIC DNA]</scope>
    <source>
        <strain evidence="2 3">IBRC-M10418</strain>
    </source>
</reference>
<dbReference type="InterPro" id="IPR057182">
    <property type="entry name" value="DUF7860"/>
</dbReference>
<keyword evidence="1" id="KW-0812">Transmembrane</keyword>
<proteinExistence type="predicted"/>
<accession>A0A1H6JCU6</accession>
<evidence type="ECO:0000313" key="3">
    <source>
        <dbReference type="Proteomes" id="UP000199215"/>
    </source>
</evidence>
<evidence type="ECO:0008006" key="4">
    <source>
        <dbReference type="Google" id="ProtNLM"/>
    </source>
</evidence>
<feature type="transmembrane region" description="Helical" evidence="1">
    <location>
        <begin position="21"/>
        <end position="45"/>
    </location>
</feature>
<evidence type="ECO:0000256" key="1">
    <source>
        <dbReference type="SAM" id="Phobius"/>
    </source>
</evidence>
<dbReference type="OrthoDB" id="201415at2157"/>
<keyword evidence="3" id="KW-1185">Reference proteome</keyword>
<dbReference type="EMBL" id="FNWU01000008">
    <property type="protein sequence ID" value="SEH56889.1"/>
    <property type="molecule type" value="Genomic_DNA"/>
</dbReference>